<keyword evidence="5 6" id="KW-0233">DNA recombination</keyword>
<evidence type="ECO:0000256" key="5">
    <source>
        <dbReference type="ARBA" id="ARBA00023172"/>
    </source>
</evidence>
<comment type="caution">
    <text evidence="7">The sequence shown here is derived from an EMBL/GenBank/DDBJ whole genome shotgun (WGS) entry which is preliminary data.</text>
</comment>
<dbReference type="InterPro" id="IPR001207">
    <property type="entry name" value="Transposase_mutator"/>
</dbReference>
<dbReference type="GO" id="GO:0004803">
    <property type="term" value="F:transposase activity"/>
    <property type="evidence" value="ECO:0007669"/>
    <property type="project" value="UniProtKB-UniRule"/>
</dbReference>
<organism evidence="7 8">
    <name type="scientific">Rhodoglobus vestalii</name>
    <dbReference type="NCBI Taxonomy" id="193384"/>
    <lineage>
        <taxon>Bacteria</taxon>
        <taxon>Bacillati</taxon>
        <taxon>Actinomycetota</taxon>
        <taxon>Actinomycetes</taxon>
        <taxon>Micrococcales</taxon>
        <taxon>Microbacteriaceae</taxon>
        <taxon>Rhodoglobus</taxon>
    </lineage>
</organism>
<dbReference type="Proteomes" id="UP000316560">
    <property type="component" value="Unassembled WGS sequence"/>
</dbReference>
<comment type="similarity">
    <text evidence="2 6">Belongs to the transposase mutator family.</text>
</comment>
<protein>
    <recommendedName>
        <fullName evidence="6">Mutator family transposase</fullName>
    </recommendedName>
</protein>
<proteinExistence type="inferred from homology"/>
<evidence type="ECO:0000313" key="8">
    <source>
        <dbReference type="Proteomes" id="UP000316560"/>
    </source>
</evidence>
<dbReference type="Pfam" id="PF00872">
    <property type="entry name" value="Transposase_mut"/>
    <property type="match status" value="1"/>
</dbReference>
<dbReference type="NCBIfam" id="NF033543">
    <property type="entry name" value="transpos_IS256"/>
    <property type="match status" value="1"/>
</dbReference>
<keyword evidence="8" id="KW-1185">Reference proteome</keyword>
<dbReference type="PANTHER" id="PTHR33217:SF7">
    <property type="entry name" value="TRANSPOSASE FOR INSERTION SEQUENCE ELEMENT IS1081"/>
    <property type="match status" value="1"/>
</dbReference>
<dbReference type="GO" id="GO:0003677">
    <property type="term" value="F:DNA binding"/>
    <property type="evidence" value="ECO:0007669"/>
    <property type="project" value="UniProtKB-UniRule"/>
</dbReference>
<evidence type="ECO:0000256" key="4">
    <source>
        <dbReference type="ARBA" id="ARBA00023125"/>
    </source>
</evidence>
<accession>A0A8H2PY08</accession>
<evidence type="ECO:0000313" key="7">
    <source>
        <dbReference type="EMBL" id="TQO19854.1"/>
    </source>
</evidence>
<evidence type="ECO:0000256" key="6">
    <source>
        <dbReference type="RuleBase" id="RU365089"/>
    </source>
</evidence>
<keyword evidence="4 6" id="KW-0238">DNA-binding</keyword>
<evidence type="ECO:0000256" key="3">
    <source>
        <dbReference type="ARBA" id="ARBA00022578"/>
    </source>
</evidence>
<name>A0A8H2PY08_9MICO</name>
<reference evidence="7 8" key="1">
    <citation type="submission" date="2019-06" db="EMBL/GenBank/DDBJ databases">
        <title>Sequencing the genomes of 1000 actinobacteria strains.</title>
        <authorList>
            <person name="Klenk H.-P."/>
        </authorList>
    </citation>
    <scope>NUCLEOTIDE SEQUENCE [LARGE SCALE GENOMIC DNA]</scope>
    <source>
        <strain evidence="7 8">DSM 21947</strain>
    </source>
</reference>
<keyword evidence="6" id="KW-0814">Transposable element</keyword>
<sequence length="436" mass="48638">MVSENRSKFLTERHKHTMALDQSALLALLADLKLTHVTDRIRLATETLYQELINAEATAHIGADRFERNTDRTTQRNGTRPRLLSTTAGDLNLKIPKLRQGSFFPALLEQRRRVDQALFAVVMEAYLHGVSTRKVDDLVKALGADTGISKSEVSRICADLDGEVAAFRDRDLGETGYPYVFLDATYCKARVNHRVISQAMVVAIGVASDGRREVLGFDVGDSENEVFWTSFLRSLKARGLDGVKLVISDAHTGLKKAISTVFQGTSWQRCRVHFMRNVLSIVPRASQEVVASMIRTIFAQPDAKHVQAQFDEVIRVLTPTHSKVAQVLLDAREDILAFCGFPPKHWRQIWSTNPIERVNKEIKRRTDVVGLFPNPAALLRLAGAVLVEQHDEWEAGSRRYLSEASMRQLDAFSLALTDTDAGTLTGVIHIPELTTA</sequence>
<dbReference type="PANTHER" id="PTHR33217">
    <property type="entry name" value="TRANSPOSASE FOR INSERTION SEQUENCE ELEMENT IS1081"/>
    <property type="match status" value="1"/>
</dbReference>
<comment type="function">
    <text evidence="1 6">Required for the transposition of the insertion element.</text>
</comment>
<evidence type="ECO:0000256" key="2">
    <source>
        <dbReference type="ARBA" id="ARBA00010961"/>
    </source>
</evidence>
<keyword evidence="3 6" id="KW-0815">Transposition</keyword>
<gene>
    <name evidence="7" type="ORF">FB472_1447</name>
</gene>
<dbReference type="EMBL" id="VFRA01000001">
    <property type="protein sequence ID" value="TQO19854.1"/>
    <property type="molecule type" value="Genomic_DNA"/>
</dbReference>
<evidence type="ECO:0000256" key="1">
    <source>
        <dbReference type="ARBA" id="ARBA00002190"/>
    </source>
</evidence>
<dbReference type="AlphaFoldDB" id="A0A8H2PY08"/>
<dbReference type="GO" id="GO:0006313">
    <property type="term" value="P:DNA transposition"/>
    <property type="evidence" value="ECO:0007669"/>
    <property type="project" value="UniProtKB-UniRule"/>
</dbReference>